<dbReference type="Proteomes" id="UP000186102">
    <property type="component" value="Unassembled WGS sequence"/>
</dbReference>
<dbReference type="AlphaFoldDB" id="A0A1Q8QIP0"/>
<protein>
    <submittedName>
        <fullName evidence="1">Uncharacterized protein</fullName>
    </submittedName>
</protein>
<accession>A0A1Q8QIP0</accession>
<proteinExistence type="predicted"/>
<evidence type="ECO:0000313" key="1">
    <source>
        <dbReference type="EMBL" id="OLN27172.1"/>
    </source>
</evidence>
<name>A0A1Q8QIP0_9FIRM</name>
<comment type="caution">
    <text evidence="1">The sequence shown here is derived from an EMBL/GenBank/DDBJ whole genome shotgun (WGS) entry which is preliminary data.</text>
</comment>
<organism evidence="1 2">
    <name type="scientific">Desulfosporosinus metallidurans</name>
    <dbReference type="NCBI Taxonomy" id="1888891"/>
    <lineage>
        <taxon>Bacteria</taxon>
        <taxon>Bacillati</taxon>
        <taxon>Bacillota</taxon>
        <taxon>Clostridia</taxon>
        <taxon>Eubacteriales</taxon>
        <taxon>Desulfitobacteriaceae</taxon>
        <taxon>Desulfosporosinus</taxon>
    </lineage>
</organism>
<dbReference type="EMBL" id="MLBF01000062">
    <property type="protein sequence ID" value="OLN27172.1"/>
    <property type="molecule type" value="Genomic_DNA"/>
</dbReference>
<gene>
    <name evidence="1" type="ORF">DSOL_4684</name>
</gene>
<keyword evidence="2" id="KW-1185">Reference proteome</keyword>
<sequence length="47" mass="5256">MFDPLVPQIVGRILTALQGSSRSREGDYVRLHAILQKTVLESHNIVP</sequence>
<reference evidence="1 2" key="1">
    <citation type="submission" date="2016-09" db="EMBL/GenBank/DDBJ databases">
        <title>Complete genome of Desulfosporosinus sp. OL.</title>
        <authorList>
            <person name="Mardanov A."/>
            <person name="Beletsky A."/>
            <person name="Panova A."/>
            <person name="Karnachuk O."/>
            <person name="Ravin N."/>
        </authorList>
    </citation>
    <scope>NUCLEOTIDE SEQUENCE [LARGE SCALE GENOMIC DNA]</scope>
    <source>
        <strain evidence="1 2">OL</strain>
    </source>
</reference>
<evidence type="ECO:0000313" key="2">
    <source>
        <dbReference type="Proteomes" id="UP000186102"/>
    </source>
</evidence>